<dbReference type="RefSeq" id="WP_232418466.1">
    <property type="nucleotide sequence ID" value="NZ_CP101990.1"/>
</dbReference>
<dbReference type="InterPro" id="IPR011004">
    <property type="entry name" value="Trimer_LpxA-like_sf"/>
</dbReference>
<gene>
    <name evidence="3" type="ORF">NP095_14630</name>
</gene>
<evidence type="ECO:0000256" key="2">
    <source>
        <dbReference type="ARBA" id="ARBA00022679"/>
    </source>
</evidence>
<protein>
    <submittedName>
        <fullName evidence="3">Acyltransferase</fullName>
    </submittedName>
</protein>
<dbReference type="PANTHER" id="PTHR23416:SF23">
    <property type="entry name" value="ACETYLTRANSFERASE C18B11.09C-RELATED"/>
    <property type="match status" value="1"/>
</dbReference>
<accession>A0ABY5KHB2</accession>
<sequence length="167" mass="17441">MGAKRLYRDLTLNGLARSSLLPRALRFRLLRALGMDIPGWTAIMPGCWFGGTDVHIGDGTTVNYGVFFDTAAPITIGERCDIGMEAMLCTSTHEKGGPDRRAGKAGGAPIVIEDGVWIGTRALIMPGVRVGSGCIIAAGAVVTSDCEPHRVYAGVPATAKSSLPEAG</sequence>
<dbReference type="EMBL" id="CP101990">
    <property type="protein sequence ID" value="UUI68425.1"/>
    <property type="molecule type" value="Genomic_DNA"/>
</dbReference>
<evidence type="ECO:0000256" key="1">
    <source>
        <dbReference type="ARBA" id="ARBA00007274"/>
    </source>
</evidence>
<proteinExistence type="inferred from homology"/>
<dbReference type="Gene3D" id="2.160.10.10">
    <property type="entry name" value="Hexapeptide repeat proteins"/>
    <property type="match status" value="1"/>
</dbReference>
<dbReference type="PANTHER" id="PTHR23416">
    <property type="entry name" value="SIALIC ACID SYNTHASE-RELATED"/>
    <property type="match status" value="1"/>
</dbReference>
<keyword evidence="2" id="KW-0808">Transferase</keyword>
<dbReference type="Proteomes" id="UP001315860">
    <property type="component" value="Chromosome"/>
</dbReference>
<dbReference type="Pfam" id="PF00132">
    <property type="entry name" value="Hexapep"/>
    <property type="match status" value="1"/>
</dbReference>
<comment type="similarity">
    <text evidence="1">Belongs to the transferase hexapeptide repeat family.</text>
</comment>
<organism evidence="3 4">
    <name type="scientific">Aeromicrobium duanguangcaii</name>
    <dbReference type="NCBI Taxonomy" id="2968086"/>
    <lineage>
        <taxon>Bacteria</taxon>
        <taxon>Bacillati</taxon>
        <taxon>Actinomycetota</taxon>
        <taxon>Actinomycetes</taxon>
        <taxon>Propionibacteriales</taxon>
        <taxon>Nocardioidaceae</taxon>
        <taxon>Aeromicrobium</taxon>
    </lineage>
</organism>
<name>A0ABY5KHB2_9ACTN</name>
<keyword evidence="4" id="KW-1185">Reference proteome</keyword>
<reference evidence="3 4" key="1">
    <citation type="submission" date="2022-07" db="EMBL/GenBank/DDBJ databases">
        <title>Novel species in genus Aeromicrobium.</title>
        <authorList>
            <person name="Ye L."/>
        </authorList>
    </citation>
    <scope>NUCLEOTIDE SEQUENCE [LARGE SCALE GENOMIC DNA]</scope>
    <source>
        <strain evidence="4">zg-Y50</strain>
    </source>
</reference>
<keyword evidence="3" id="KW-0012">Acyltransferase</keyword>
<dbReference type="GO" id="GO:0016746">
    <property type="term" value="F:acyltransferase activity"/>
    <property type="evidence" value="ECO:0007669"/>
    <property type="project" value="UniProtKB-KW"/>
</dbReference>
<evidence type="ECO:0000313" key="4">
    <source>
        <dbReference type="Proteomes" id="UP001315860"/>
    </source>
</evidence>
<evidence type="ECO:0000313" key="3">
    <source>
        <dbReference type="EMBL" id="UUI68425.1"/>
    </source>
</evidence>
<dbReference type="InterPro" id="IPR051159">
    <property type="entry name" value="Hexapeptide_acetyltransf"/>
</dbReference>
<dbReference type="InterPro" id="IPR001451">
    <property type="entry name" value="Hexapep"/>
</dbReference>
<dbReference type="SUPFAM" id="SSF51161">
    <property type="entry name" value="Trimeric LpxA-like enzymes"/>
    <property type="match status" value="1"/>
</dbReference>
<dbReference type="CDD" id="cd04647">
    <property type="entry name" value="LbH_MAT_like"/>
    <property type="match status" value="1"/>
</dbReference>